<keyword evidence="1" id="KW-0677">Repeat</keyword>
<dbReference type="GO" id="GO:0003723">
    <property type="term" value="F:RNA binding"/>
    <property type="evidence" value="ECO:0007669"/>
    <property type="project" value="InterPro"/>
</dbReference>
<accession>A0A1A9WR41</accession>
<dbReference type="Gene3D" id="1.25.10.10">
    <property type="entry name" value="Leucine-rich Repeat Variant"/>
    <property type="match status" value="2"/>
</dbReference>
<dbReference type="EnsemblMetazoa" id="GBRI029046-RA">
    <property type="protein sequence ID" value="GBRI029046-PA"/>
    <property type="gene ID" value="GBRI029046"/>
</dbReference>
<evidence type="ECO:0008006" key="6">
    <source>
        <dbReference type="Google" id="ProtNLM"/>
    </source>
</evidence>
<dbReference type="InterPro" id="IPR016024">
    <property type="entry name" value="ARM-type_fold"/>
</dbReference>
<organism evidence="4 5">
    <name type="scientific">Glossina brevipalpis</name>
    <dbReference type="NCBI Taxonomy" id="37001"/>
    <lineage>
        <taxon>Eukaryota</taxon>
        <taxon>Metazoa</taxon>
        <taxon>Ecdysozoa</taxon>
        <taxon>Arthropoda</taxon>
        <taxon>Hexapoda</taxon>
        <taxon>Insecta</taxon>
        <taxon>Pterygota</taxon>
        <taxon>Neoptera</taxon>
        <taxon>Endopterygota</taxon>
        <taxon>Diptera</taxon>
        <taxon>Brachycera</taxon>
        <taxon>Muscomorpha</taxon>
        <taxon>Hippoboscoidea</taxon>
        <taxon>Glossinidae</taxon>
        <taxon>Glossina</taxon>
    </lineage>
</organism>
<feature type="region of interest" description="Disordered" evidence="3">
    <location>
        <begin position="151"/>
        <end position="177"/>
    </location>
</feature>
<dbReference type="GO" id="GO:0030688">
    <property type="term" value="C:preribosome, small subunit precursor"/>
    <property type="evidence" value="ECO:0007669"/>
    <property type="project" value="TreeGrafter"/>
</dbReference>
<dbReference type="GO" id="GO:0005730">
    <property type="term" value="C:nucleolus"/>
    <property type="evidence" value="ECO:0007669"/>
    <property type="project" value="TreeGrafter"/>
</dbReference>
<dbReference type="Pfam" id="PF22493">
    <property type="entry name" value="PUF_NOP9"/>
    <property type="match status" value="2"/>
</dbReference>
<name>A0A1A9WR41_9MUSC</name>
<evidence type="ECO:0000256" key="2">
    <source>
        <dbReference type="PROSITE-ProRule" id="PRU00317"/>
    </source>
</evidence>
<reference evidence="4" key="2">
    <citation type="submission" date="2020-05" db="UniProtKB">
        <authorList>
            <consortium name="EnsemblMetazoa"/>
        </authorList>
    </citation>
    <scope>IDENTIFICATION</scope>
    <source>
        <strain evidence="4">IAEA</strain>
    </source>
</reference>
<dbReference type="PROSITE" id="PS50302">
    <property type="entry name" value="PUM"/>
    <property type="match status" value="1"/>
</dbReference>
<evidence type="ECO:0000313" key="5">
    <source>
        <dbReference type="Proteomes" id="UP000091820"/>
    </source>
</evidence>
<dbReference type="SMART" id="SM00025">
    <property type="entry name" value="Pumilio"/>
    <property type="match status" value="6"/>
</dbReference>
<evidence type="ECO:0000313" key="4">
    <source>
        <dbReference type="EnsemblMetazoa" id="GBRI029046-PA"/>
    </source>
</evidence>
<dbReference type="SUPFAM" id="SSF48371">
    <property type="entry name" value="ARM repeat"/>
    <property type="match status" value="1"/>
</dbReference>
<dbReference type="Proteomes" id="UP000091820">
    <property type="component" value="Unassembled WGS sequence"/>
</dbReference>
<dbReference type="GO" id="GO:0030686">
    <property type="term" value="C:90S preribosome"/>
    <property type="evidence" value="ECO:0007669"/>
    <property type="project" value="TreeGrafter"/>
</dbReference>
<feature type="compositionally biased region" description="Polar residues" evidence="3">
    <location>
        <begin position="1"/>
        <end position="11"/>
    </location>
</feature>
<feature type="compositionally biased region" description="Basic residues" evidence="3">
    <location>
        <begin position="13"/>
        <end position="27"/>
    </location>
</feature>
<dbReference type="InterPro" id="IPR011989">
    <property type="entry name" value="ARM-like"/>
</dbReference>
<dbReference type="GO" id="GO:0000056">
    <property type="term" value="P:ribosomal small subunit export from nucleus"/>
    <property type="evidence" value="ECO:0007669"/>
    <property type="project" value="TreeGrafter"/>
</dbReference>
<feature type="repeat" description="Pumilio" evidence="2">
    <location>
        <begin position="560"/>
        <end position="596"/>
    </location>
</feature>
<dbReference type="InterPro" id="IPR001313">
    <property type="entry name" value="Pumilio_RNA-bd_rpt"/>
</dbReference>
<proteinExistence type="predicted"/>
<dbReference type="VEuPathDB" id="VectorBase:GBRI029046"/>
<sequence length="651" mass="74138">MFSNSGSNDKQSIVKKQRRKNKKSRFHKNAQGFGKKGIYGRGTKIDEEQFFYFFNILDTMKGGFENVEEKVTMANNVLAQTEDQEVRLASNQVVSRVLESLLGFVEPDRLESYFQAFADNFRPICSDSFASHVLQKLIEIAFLRSADGQGVNVSEQPANKKPKLSNEQFSDEPYNRNNLFPEDHKRSCSCFVLKASKFLLNNLEDFAWDSCANHIIRTCILSLAGIYRPKEVFSKTKAGGASDHKIYSGVPTEWRETCIEFAQRLKMWPQFLDFPYDEHCSALIGTICIALKVADKRMLLRFGKQLLMDAFLRFETQEDNNESEDTELLNEVFDEKEHEVEIKDIGKMPKVFQHQSSVVLLETLLTVAGPKLRSQIYSILFAGRISILAQNPLTNFSVQKLLNHIAEKENFESIFQELKEDIENLLKIGHTGVVKALTSACLRLQIKQAQMINALQIALHVPSGASVSKEKTKFFFPCLVKLKPYEIVKDDRSLFVHLHGSMIIQDLLQFNKPIFIVNCIIETPVEQLVAIFSTPNGSYIADAFFHSKFIGEKSREKLVRILEGSYVDLAVSKSGSRVLEICFAKAQDNQKIVIVKELAEKANMVKGSQFGQVVYSKLRVDTYRISVNQWKNGLHQNESKAQQLFKDLINK</sequence>
<dbReference type="STRING" id="37001.A0A1A9WR41"/>
<protein>
    <recommendedName>
        <fullName evidence="6">Nucleolar protein 9</fullName>
    </recommendedName>
</protein>
<dbReference type="GO" id="GO:0000480">
    <property type="term" value="P:endonucleolytic cleavage in 5'-ETS of tricistronic rRNA transcript (SSU-rRNA, 5.8S rRNA, LSU-rRNA)"/>
    <property type="evidence" value="ECO:0007669"/>
    <property type="project" value="TreeGrafter"/>
</dbReference>
<dbReference type="GO" id="GO:0000447">
    <property type="term" value="P:endonucleolytic cleavage in ITS1 to separate SSU-rRNA from 5.8S rRNA and LSU-rRNA from tricistronic rRNA transcript (SSU-rRNA, 5.8S rRNA, LSU-rRNA)"/>
    <property type="evidence" value="ECO:0007669"/>
    <property type="project" value="TreeGrafter"/>
</dbReference>
<evidence type="ECO:0000256" key="1">
    <source>
        <dbReference type="ARBA" id="ARBA00022737"/>
    </source>
</evidence>
<dbReference type="PANTHER" id="PTHR13102">
    <property type="entry name" value="NUCLEOLAR PROTEIN 9"/>
    <property type="match status" value="1"/>
</dbReference>
<dbReference type="InterPro" id="IPR040000">
    <property type="entry name" value="NOP9"/>
</dbReference>
<keyword evidence="5" id="KW-1185">Reference proteome</keyword>
<feature type="region of interest" description="Disordered" evidence="3">
    <location>
        <begin position="1"/>
        <end position="27"/>
    </location>
</feature>
<dbReference type="AlphaFoldDB" id="A0A1A9WR41"/>
<dbReference type="GO" id="GO:0000472">
    <property type="term" value="P:endonucleolytic cleavage to generate mature 5'-end of SSU-rRNA from (SSU-rRNA, 5.8S rRNA, LSU-rRNA)"/>
    <property type="evidence" value="ECO:0007669"/>
    <property type="project" value="TreeGrafter"/>
</dbReference>
<evidence type="ECO:0000256" key="3">
    <source>
        <dbReference type="SAM" id="MobiDB-lite"/>
    </source>
</evidence>
<dbReference type="PANTHER" id="PTHR13102:SF0">
    <property type="entry name" value="NUCLEOLAR PROTEIN 9"/>
    <property type="match status" value="1"/>
</dbReference>
<reference evidence="5" key="1">
    <citation type="submission" date="2014-03" db="EMBL/GenBank/DDBJ databases">
        <authorList>
            <person name="Aksoy S."/>
            <person name="Warren W."/>
            <person name="Wilson R.K."/>
        </authorList>
    </citation>
    <scope>NUCLEOTIDE SEQUENCE [LARGE SCALE GENOMIC DNA]</scope>
    <source>
        <strain evidence="5">IAEA</strain>
    </source>
</reference>